<keyword evidence="2" id="KW-1015">Disulfide bond</keyword>
<dbReference type="Pfam" id="PF01826">
    <property type="entry name" value="TIL"/>
    <property type="match status" value="1"/>
</dbReference>
<dbReference type="SUPFAM" id="SSF57567">
    <property type="entry name" value="Serine protease inhibitors"/>
    <property type="match status" value="1"/>
</dbReference>
<evidence type="ECO:0000313" key="4">
    <source>
        <dbReference type="EMBL" id="GIY91762.1"/>
    </source>
</evidence>
<keyword evidence="1" id="KW-0646">Protease inhibitor</keyword>
<name>A0AAV4X9D5_CAEEX</name>
<dbReference type="InterPro" id="IPR036084">
    <property type="entry name" value="Ser_inhib-like_sf"/>
</dbReference>
<accession>A0AAV4X9D5</accession>
<dbReference type="PANTHER" id="PTHR23259">
    <property type="entry name" value="RIDDLE"/>
    <property type="match status" value="1"/>
</dbReference>
<dbReference type="InterPro" id="IPR002919">
    <property type="entry name" value="TIL_dom"/>
</dbReference>
<dbReference type="GO" id="GO:0030414">
    <property type="term" value="F:peptidase inhibitor activity"/>
    <property type="evidence" value="ECO:0007669"/>
    <property type="project" value="UniProtKB-KW"/>
</dbReference>
<gene>
    <name evidence="4" type="primary">GPR98</name>
    <name evidence="4" type="ORF">CEXT_712521</name>
</gene>
<comment type="caution">
    <text evidence="4">The sequence shown here is derived from an EMBL/GenBank/DDBJ whole genome shotgun (WGS) entry which is preliminary data.</text>
</comment>
<evidence type="ECO:0000313" key="5">
    <source>
        <dbReference type="Proteomes" id="UP001054945"/>
    </source>
</evidence>
<dbReference type="AlphaFoldDB" id="A0AAV4X9D5"/>
<sequence>RVSQDVVPGSYWAYGALRSFQLALDAKSRYPVIGGHQWRVRFGIARYIKIINVISHLMVAISELLEREECEDIFWNGPYLQQIQTPSNAHLTFDRIHQNYSSEKALANKNQDCRNLGCGALEEFLHCGSPCPPTCDTLREQVCCEVACVAGCYCANGFILETRHLPRKCVPLAACRESICFYTISIEYVSEIPHFPWRSILL</sequence>
<evidence type="ECO:0000256" key="1">
    <source>
        <dbReference type="ARBA" id="ARBA00022690"/>
    </source>
</evidence>
<protein>
    <submittedName>
        <fullName evidence="4">G-protein coupled receptor 98</fullName>
    </submittedName>
</protein>
<evidence type="ECO:0000256" key="2">
    <source>
        <dbReference type="ARBA" id="ARBA00023157"/>
    </source>
</evidence>
<keyword evidence="5" id="KW-1185">Reference proteome</keyword>
<reference evidence="4 5" key="1">
    <citation type="submission" date="2021-06" db="EMBL/GenBank/DDBJ databases">
        <title>Caerostris extrusa draft genome.</title>
        <authorList>
            <person name="Kono N."/>
            <person name="Arakawa K."/>
        </authorList>
    </citation>
    <scope>NUCLEOTIDE SEQUENCE [LARGE SCALE GENOMIC DNA]</scope>
</reference>
<organism evidence="4 5">
    <name type="scientific">Caerostris extrusa</name>
    <name type="common">Bark spider</name>
    <name type="synonym">Caerostris bankana</name>
    <dbReference type="NCBI Taxonomy" id="172846"/>
    <lineage>
        <taxon>Eukaryota</taxon>
        <taxon>Metazoa</taxon>
        <taxon>Ecdysozoa</taxon>
        <taxon>Arthropoda</taxon>
        <taxon>Chelicerata</taxon>
        <taxon>Arachnida</taxon>
        <taxon>Araneae</taxon>
        <taxon>Araneomorphae</taxon>
        <taxon>Entelegynae</taxon>
        <taxon>Araneoidea</taxon>
        <taxon>Araneidae</taxon>
        <taxon>Caerostris</taxon>
    </lineage>
</organism>
<dbReference type="EMBL" id="BPLR01000050">
    <property type="protein sequence ID" value="GIY91762.1"/>
    <property type="molecule type" value="Genomic_DNA"/>
</dbReference>
<dbReference type="Gene3D" id="2.10.25.10">
    <property type="entry name" value="Laminin"/>
    <property type="match status" value="1"/>
</dbReference>
<keyword evidence="4" id="KW-0675">Receptor</keyword>
<dbReference type="CDD" id="cd19941">
    <property type="entry name" value="TIL"/>
    <property type="match status" value="1"/>
</dbReference>
<proteinExistence type="predicted"/>
<dbReference type="InterPro" id="IPR051368">
    <property type="entry name" value="SerProtInhib-TIL_Domain"/>
</dbReference>
<dbReference type="Proteomes" id="UP001054945">
    <property type="component" value="Unassembled WGS sequence"/>
</dbReference>
<feature type="domain" description="TIL" evidence="3">
    <location>
        <begin position="118"/>
        <end position="175"/>
    </location>
</feature>
<evidence type="ECO:0000259" key="3">
    <source>
        <dbReference type="Pfam" id="PF01826"/>
    </source>
</evidence>
<feature type="non-terminal residue" evidence="4">
    <location>
        <position position="1"/>
    </location>
</feature>
<dbReference type="PANTHER" id="PTHR23259:SF70">
    <property type="entry name" value="ACCESSORY GLAND PROTEIN ACP62F-RELATED"/>
    <property type="match status" value="1"/>
</dbReference>